<organism evidence="2">
    <name type="scientific">Siphoviridae sp. ctorp6</name>
    <dbReference type="NCBI Taxonomy" id="2825673"/>
    <lineage>
        <taxon>Viruses</taxon>
        <taxon>Duplodnaviria</taxon>
        <taxon>Heunggongvirae</taxon>
        <taxon>Uroviricota</taxon>
        <taxon>Caudoviricetes</taxon>
    </lineage>
</organism>
<dbReference type="EMBL" id="BK015394">
    <property type="protein sequence ID" value="DAE04776.1"/>
    <property type="molecule type" value="Genomic_DNA"/>
</dbReference>
<evidence type="ECO:0000313" key="2">
    <source>
        <dbReference type="EMBL" id="DAE04776.1"/>
    </source>
</evidence>
<protein>
    <submittedName>
        <fullName evidence="2">Uncharacterized protein</fullName>
    </submittedName>
</protein>
<proteinExistence type="predicted"/>
<keyword evidence="1" id="KW-1133">Transmembrane helix</keyword>
<accession>A0A8S5PDM6</accession>
<sequence>MITLPPIKKKEIPRQYFAALDHLNGGFLINGYQTFNLLSISIIISLNRHLIPPYHILRYADVSQYMIWRKYICVTDVNVMIMTFMALAIMISTDSTGTEAIVAIMTMAEMH</sequence>
<name>A0A8S5PDM6_9CAUD</name>
<keyword evidence="1" id="KW-0812">Transmembrane</keyword>
<feature type="transmembrane region" description="Helical" evidence="1">
    <location>
        <begin position="32"/>
        <end position="51"/>
    </location>
</feature>
<reference evidence="2" key="1">
    <citation type="journal article" date="2021" name="Proc. Natl. Acad. Sci. U.S.A.">
        <title>A Catalog of Tens of Thousands of Viruses from Human Metagenomes Reveals Hidden Associations with Chronic Diseases.</title>
        <authorList>
            <person name="Tisza M.J."/>
            <person name="Buck C.B."/>
        </authorList>
    </citation>
    <scope>NUCLEOTIDE SEQUENCE</scope>
    <source>
        <strain evidence="2">Ctorp6</strain>
    </source>
</reference>
<feature type="transmembrane region" description="Helical" evidence="1">
    <location>
        <begin position="71"/>
        <end position="91"/>
    </location>
</feature>
<keyword evidence="1" id="KW-0472">Membrane</keyword>
<evidence type="ECO:0000256" key="1">
    <source>
        <dbReference type="SAM" id="Phobius"/>
    </source>
</evidence>